<protein>
    <submittedName>
        <fullName evidence="2">PD-(D/E)XK nuclease superfamily protein</fullName>
    </submittedName>
</protein>
<evidence type="ECO:0000259" key="1">
    <source>
        <dbReference type="Pfam" id="PF12705"/>
    </source>
</evidence>
<gene>
    <name evidence="2" type="ORF">SAMN05661099_2231</name>
</gene>
<reference evidence="3" key="1">
    <citation type="submission" date="2017-02" db="EMBL/GenBank/DDBJ databases">
        <authorList>
            <person name="Varghese N."/>
            <person name="Submissions S."/>
        </authorList>
    </citation>
    <scope>NUCLEOTIDE SEQUENCE [LARGE SCALE GENOMIC DNA]</scope>
    <source>
        <strain evidence="3">DSM 22385</strain>
    </source>
</reference>
<accession>A0A1T5D8Z5</accession>
<dbReference type="EMBL" id="FUYR01000002">
    <property type="protein sequence ID" value="SKB68232.1"/>
    <property type="molecule type" value="Genomic_DNA"/>
</dbReference>
<feature type="domain" description="PD-(D/E)XK endonuclease-like" evidence="1">
    <location>
        <begin position="669"/>
        <end position="958"/>
    </location>
</feature>
<dbReference type="InterPro" id="IPR027417">
    <property type="entry name" value="P-loop_NTPase"/>
</dbReference>
<dbReference type="SUPFAM" id="SSF52540">
    <property type="entry name" value="P-loop containing nucleoside triphosphate hydrolases"/>
    <property type="match status" value="1"/>
</dbReference>
<sequence length="959" mass="110039">MMNRNKFLFRVAEDLLIRFGDDLQNVAIVFNNKRPQLFLKKYLSEISGKPIWSPHFYTIQQFFSRSTTRATASQLKQFFVLFTEYNLLLKSEGREPVTADVFYPLAEIIVSDFSQIDYYLADPAKVFNLIGSIAELQYQFPNFEEEQLEFMKSFWSSFSGEKQSKIQEKFIEMWHRMPVLYQNFHNKLQAHDLVSSAKMYRNLAEGSSAVPGFLDQFSHVVFVGFNALSKAEELLFKKWQDDGICSFYFDADEHYFGDLRQEAGHFIRRNINTVGLLNRFEISENTINNPAKDFTIVQALGNIAQGKLLSNLLSNVDDEKPDSRAIILADESLLLPVLQTVSDDSLNITMGYPFEQSAVFGLCDLWLGIQEEIAAGDQFSVSYNRVLSFILNPLVNIDDIQRARVHQEIVEGKKARFDLAELQKISKVSALIFSPYKNPSDSIRNFGSLLLLVSEELENLRKLDSLLITEAVKTLNLLLDSFEEIEQNGDFSAMGSKFVFRTIRRALAGLSVPFDGEPLSGLQVMGLLESRCLDFDELIVLGMNEGVLPKVSITPSFIPDNVRRAFGLPVLENQNSIFSYFFYRLLHCANKVTLVYNGITDEKSTGEESRFIKQLEFETNCKFRHLIQQNQPVENYGEQRIIVEKIGFVRERLEKYLHRNPEVKYEKKISATAFTDYVSCPLKFFFSRVAGLKEPKDLPDQIGANLVGTMLHTVMESFYRTSVGIEISADFIMQRQHELPALCADALALALNTDPKNPIKKQDALQQIVLKVIEQYALKILKHDRSLAPFHIIELENRESYTPLVKLQVSGGEESVRLLGIIDRVDSHHGKIRIVDYKTGKDQLKYKDFDSLFSDEGKDQNKALIQTLFYTYVYEKSKGVKNVEPHLYTVNDFKGGTLFSEKRKGGLQLSDQNLDFFKEQFELKLIEKLNEVFDVNIPFVQTKNLDTCKYCQFKKICQR</sequence>
<dbReference type="STRING" id="572036.SAMN05661099_2231"/>
<proteinExistence type="predicted"/>
<dbReference type="InterPro" id="IPR011604">
    <property type="entry name" value="PDDEXK-like_dom_sf"/>
</dbReference>
<evidence type="ECO:0000313" key="3">
    <source>
        <dbReference type="Proteomes" id="UP000189981"/>
    </source>
</evidence>
<dbReference type="InterPro" id="IPR038726">
    <property type="entry name" value="PDDEXK_AddAB-type"/>
</dbReference>
<dbReference type="SUPFAM" id="SSF52980">
    <property type="entry name" value="Restriction endonuclease-like"/>
    <property type="match status" value="1"/>
</dbReference>
<dbReference type="RefSeq" id="WP_170878435.1">
    <property type="nucleotide sequence ID" value="NZ_FUYR01000002.1"/>
</dbReference>
<keyword evidence="3" id="KW-1185">Reference proteome</keyword>
<organism evidence="2 3">
    <name type="scientific">Daejeonella lutea</name>
    <dbReference type="NCBI Taxonomy" id="572036"/>
    <lineage>
        <taxon>Bacteria</taxon>
        <taxon>Pseudomonadati</taxon>
        <taxon>Bacteroidota</taxon>
        <taxon>Sphingobacteriia</taxon>
        <taxon>Sphingobacteriales</taxon>
        <taxon>Sphingobacteriaceae</taxon>
        <taxon>Daejeonella</taxon>
    </lineage>
</organism>
<dbReference type="Gene3D" id="3.90.320.10">
    <property type="match status" value="1"/>
</dbReference>
<name>A0A1T5D8Z5_9SPHI</name>
<dbReference type="AlphaFoldDB" id="A0A1T5D8Z5"/>
<evidence type="ECO:0000313" key="2">
    <source>
        <dbReference type="EMBL" id="SKB68232.1"/>
    </source>
</evidence>
<dbReference type="Pfam" id="PF12705">
    <property type="entry name" value="PDDEXK_1"/>
    <property type="match status" value="1"/>
</dbReference>
<dbReference type="Proteomes" id="UP000189981">
    <property type="component" value="Unassembled WGS sequence"/>
</dbReference>
<dbReference type="InterPro" id="IPR011335">
    <property type="entry name" value="Restrct_endonuc-II-like"/>
</dbReference>